<dbReference type="PROSITE" id="PS51318">
    <property type="entry name" value="TAT"/>
    <property type="match status" value="1"/>
</dbReference>
<evidence type="ECO:0000313" key="4">
    <source>
        <dbReference type="Proteomes" id="UP001055804"/>
    </source>
</evidence>
<feature type="signal peptide" evidence="1">
    <location>
        <begin position="1"/>
        <end position="26"/>
    </location>
</feature>
<dbReference type="Proteomes" id="UP001055804">
    <property type="component" value="Unassembled WGS sequence"/>
</dbReference>
<dbReference type="EMBL" id="JAMZFT010000001">
    <property type="protein sequence ID" value="MCP1335433.1"/>
    <property type="molecule type" value="Genomic_DNA"/>
</dbReference>
<dbReference type="SUPFAM" id="SSF53474">
    <property type="entry name" value="alpha/beta-Hydrolases"/>
    <property type="match status" value="1"/>
</dbReference>
<accession>A0A9J6PAJ1</accession>
<dbReference type="AlphaFoldDB" id="A0A9J6PAJ1"/>
<sequence>MLDRRTVLKGAGALPLAAVLADPVLAAAVAGSLPEVTITTAGGRQVSAALALPATTPAPAVLLIHEWWGLNDQIKAVAAELANQGYVALAVDLMGGEVATTPEGARALTQAVKPAEATDTLVSWIGWLRSHEKTTGKVATMGWCFGGGWSFNASAATPVDGTVIYYGRVPGEVAAVSTVESPVLGHFATQDKFIDKQMVDAFAQAMEKAGKRLTVHWYEADHAFANPTGARYDEADAKLAWERTAAFLSETLR</sequence>
<dbReference type="Gene3D" id="3.40.50.1820">
    <property type="entry name" value="alpha/beta hydrolase"/>
    <property type="match status" value="1"/>
</dbReference>
<dbReference type="PANTHER" id="PTHR46623">
    <property type="entry name" value="CARBOXYMETHYLENEBUTENOLIDASE-RELATED"/>
    <property type="match status" value="1"/>
</dbReference>
<dbReference type="Pfam" id="PF01738">
    <property type="entry name" value="DLH"/>
    <property type="match status" value="1"/>
</dbReference>
<gene>
    <name evidence="3" type="ORF">NJQ99_03325</name>
</gene>
<comment type="caution">
    <text evidence="3">The sequence shown here is derived from an EMBL/GenBank/DDBJ whole genome shotgun (WGS) entry which is preliminary data.</text>
</comment>
<dbReference type="PANTHER" id="PTHR46623:SF6">
    <property type="entry name" value="ALPHA_BETA-HYDROLASES SUPERFAMILY PROTEIN"/>
    <property type="match status" value="1"/>
</dbReference>
<proteinExistence type="predicted"/>
<evidence type="ECO:0000256" key="1">
    <source>
        <dbReference type="SAM" id="SignalP"/>
    </source>
</evidence>
<name>A0A9J6PAJ1_9PROT</name>
<feature type="chain" id="PRO_5039908110" evidence="1">
    <location>
        <begin position="27"/>
        <end position="253"/>
    </location>
</feature>
<keyword evidence="1" id="KW-0732">Signal</keyword>
<reference evidence="3" key="1">
    <citation type="submission" date="2022-06" db="EMBL/GenBank/DDBJ databases">
        <title>Isolation and Genomics of Futiania mangrovii gen. nov., sp. nov., a Rare and Metabolically-versatile member in the Class Alphaproteobacteria.</title>
        <authorList>
            <person name="Liu L."/>
            <person name="Huang W.-C."/>
            <person name="Pan J."/>
            <person name="Li J."/>
            <person name="Huang Y."/>
            <person name="Du H."/>
            <person name="Liu Y."/>
            <person name="Li M."/>
        </authorList>
    </citation>
    <scope>NUCLEOTIDE SEQUENCE</scope>
    <source>
        <strain evidence="3">FT118</strain>
    </source>
</reference>
<dbReference type="InterPro" id="IPR051049">
    <property type="entry name" value="Dienelactone_hydrolase-like"/>
</dbReference>
<organism evidence="3 4">
    <name type="scientific">Futiania mangrovi</name>
    <dbReference type="NCBI Taxonomy" id="2959716"/>
    <lineage>
        <taxon>Bacteria</taxon>
        <taxon>Pseudomonadati</taxon>
        <taxon>Pseudomonadota</taxon>
        <taxon>Alphaproteobacteria</taxon>
        <taxon>Futianiales</taxon>
        <taxon>Futianiaceae</taxon>
        <taxon>Futiania</taxon>
    </lineage>
</organism>
<keyword evidence="4" id="KW-1185">Reference proteome</keyword>
<dbReference type="GO" id="GO:0016787">
    <property type="term" value="F:hydrolase activity"/>
    <property type="evidence" value="ECO:0007669"/>
    <property type="project" value="UniProtKB-KW"/>
</dbReference>
<protein>
    <submittedName>
        <fullName evidence="3">Dienelactone hydrolase family protein</fullName>
    </submittedName>
</protein>
<dbReference type="RefSeq" id="WP_269331379.1">
    <property type="nucleotide sequence ID" value="NZ_JAMZFT010000001.1"/>
</dbReference>
<keyword evidence="3" id="KW-0378">Hydrolase</keyword>
<evidence type="ECO:0000259" key="2">
    <source>
        <dbReference type="Pfam" id="PF01738"/>
    </source>
</evidence>
<dbReference type="InterPro" id="IPR006311">
    <property type="entry name" value="TAT_signal"/>
</dbReference>
<evidence type="ECO:0000313" key="3">
    <source>
        <dbReference type="EMBL" id="MCP1335433.1"/>
    </source>
</evidence>
<dbReference type="InterPro" id="IPR029058">
    <property type="entry name" value="AB_hydrolase_fold"/>
</dbReference>
<feature type="domain" description="Dienelactone hydrolase" evidence="2">
    <location>
        <begin position="47"/>
        <end position="250"/>
    </location>
</feature>
<dbReference type="InterPro" id="IPR002925">
    <property type="entry name" value="Dienelactn_hydro"/>
</dbReference>